<reference evidence="1" key="1">
    <citation type="submission" date="2019-04" db="EMBL/GenBank/DDBJ databases">
        <authorList>
            <consortium name="Science for Life Laboratories"/>
        </authorList>
    </citation>
    <scope>NUCLEOTIDE SEQUENCE</scope>
    <source>
        <strain evidence="1">MBLW1</strain>
    </source>
</reference>
<dbReference type="SUPFAM" id="SSF52058">
    <property type="entry name" value="L domain-like"/>
    <property type="match status" value="1"/>
</dbReference>
<dbReference type="PANTHER" id="PTHR13318">
    <property type="entry name" value="PARTNER OF PAIRED, ISOFORM B-RELATED"/>
    <property type="match status" value="1"/>
</dbReference>
<proteinExistence type="predicted"/>
<evidence type="ECO:0000313" key="2">
    <source>
        <dbReference type="Proteomes" id="UP000464378"/>
    </source>
</evidence>
<dbReference type="InterPro" id="IPR032675">
    <property type="entry name" value="LRR_dom_sf"/>
</dbReference>
<dbReference type="SMART" id="SM00367">
    <property type="entry name" value="LRR_CC"/>
    <property type="match status" value="5"/>
</dbReference>
<dbReference type="InterPro" id="IPR001611">
    <property type="entry name" value="Leu-rich_rpt"/>
</dbReference>
<dbReference type="GO" id="GO:0031146">
    <property type="term" value="P:SCF-dependent proteasomal ubiquitin-dependent protein catabolic process"/>
    <property type="evidence" value="ECO:0007669"/>
    <property type="project" value="TreeGrafter"/>
</dbReference>
<organism evidence="1">
    <name type="scientific">Tuwongella immobilis</name>
    <dbReference type="NCBI Taxonomy" id="692036"/>
    <lineage>
        <taxon>Bacteria</taxon>
        <taxon>Pseudomonadati</taxon>
        <taxon>Planctomycetota</taxon>
        <taxon>Planctomycetia</taxon>
        <taxon>Gemmatales</taxon>
        <taxon>Gemmataceae</taxon>
        <taxon>Tuwongella</taxon>
    </lineage>
</organism>
<name>A0A6C2YVJ0_9BACT</name>
<dbReference type="PROSITE" id="PS51257">
    <property type="entry name" value="PROKAR_LIPOPROTEIN"/>
    <property type="match status" value="1"/>
</dbReference>
<evidence type="ECO:0000313" key="1">
    <source>
        <dbReference type="EMBL" id="VIP04925.1"/>
    </source>
</evidence>
<gene>
    <name evidence="1" type="ORF">GMBLW1_42680</name>
</gene>
<dbReference type="Pfam" id="PF13516">
    <property type="entry name" value="LRR_6"/>
    <property type="match status" value="3"/>
</dbReference>
<dbReference type="InParanoid" id="A0A6C2YVJ0"/>
<dbReference type="GO" id="GO:0019005">
    <property type="term" value="C:SCF ubiquitin ligase complex"/>
    <property type="evidence" value="ECO:0007669"/>
    <property type="project" value="TreeGrafter"/>
</dbReference>
<dbReference type="Gene3D" id="3.80.10.10">
    <property type="entry name" value="Ribonuclease Inhibitor"/>
    <property type="match status" value="3"/>
</dbReference>
<accession>A0A6C2YVJ0</accession>
<dbReference type="AlphaFoldDB" id="A0A6C2YVJ0"/>
<protein>
    <submittedName>
        <fullName evidence="1">Uncharacterized protein</fullName>
    </submittedName>
</protein>
<sequence length="488" mass="51440">MRQMKWVVVAMFGMGLIGCGKQATDSGNGNDAGAGSLGGLFGVQPKASGGATPAGTAGASPNPISMTEADQALFSQLNQDQLYYTRDESKPGQPIVAVSTAFGGTLTLQSIQMIAKFPSITSIRLKSLTKPIQEHLPLLRNQLTELDFTEADFGDEHLPFLKSFPKLTHLNLNETKITEAGLSEIAKLTQLTHLSLVAVVDRNDNALGDGIAVLAALPRLESLDVSITRLSDAGLAKLGTFPALKVLKCQEIAITGKGFAGLTKLKNLTELDVGQVGGMTDAYLTPIGNLSNLTKLDLSGTNLGENAMKAIGKCTKLTDLKLGVQLNGRLMQELSGLTQLTTLSVNGTEQGDELIPIIARFPNLKSLTLTFVNVSDRGVAALANARSLEVCKIDECELTDASLATFAKLPNLTELSITGAILGDNGVSALASAPKLTRLTLRGKALSDAAEPALSRLTQLKQLKIGGPKVTEKARNSLRQTLKIDIGS</sequence>
<keyword evidence="2" id="KW-1185">Reference proteome</keyword>
<dbReference type="EMBL" id="LR593887">
    <property type="protein sequence ID" value="VTS07209.1"/>
    <property type="molecule type" value="Genomic_DNA"/>
</dbReference>
<dbReference type="KEGG" id="tim:GMBLW1_42680"/>
<dbReference type="Proteomes" id="UP000464378">
    <property type="component" value="Chromosome"/>
</dbReference>
<dbReference type="EMBL" id="LR586016">
    <property type="protein sequence ID" value="VIP04925.1"/>
    <property type="molecule type" value="Genomic_DNA"/>
</dbReference>
<dbReference type="InterPro" id="IPR006553">
    <property type="entry name" value="Leu-rich_rpt_Cys-con_subtyp"/>
</dbReference>
<dbReference type="PANTHER" id="PTHR13318:SF190">
    <property type="entry name" value="PARTNER OF PAIRED, ISOFORM B"/>
    <property type="match status" value="1"/>
</dbReference>